<reference evidence="2" key="1">
    <citation type="submission" date="2021-02" db="EMBL/GenBank/DDBJ databases">
        <authorList>
            <person name="Nowell W R."/>
        </authorList>
    </citation>
    <scope>NUCLEOTIDE SEQUENCE</scope>
</reference>
<gene>
    <name evidence="2" type="ORF">OVA965_LOCUS36060</name>
    <name evidence="3" type="ORF">TMI583_LOCUS37057</name>
</gene>
<feature type="compositionally biased region" description="Polar residues" evidence="1">
    <location>
        <begin position="92"/>
        <end position="102"/>
    </location>
</feature>
<dbReference type="Proteomes" id="UP000682733">
    <property type="component" value="Unassembled WGS sequence"/>
</dbReference>
<protein>
    <submittedName>
        <fullName evidence="2">Uncharacterized protein</fullName>
    </submittedName>
</protein>
<proteinExistence type="predicted"/>
<name>A0A8S2FK05_9BILA</name>
<feature type="region of interest" description="Disordered" evidence="1">
    <location>
        <begin position="76"/>
        <end position="102"/>
    </location>
</feature>
<dbReference type="AlphaFoldDB" id="A0A8S2FK05"/>
<evidence type="ECO:0000313" key="2">
    <source>
        <dbReference type="EMBL" id="CAF1480902.1"/>
    </source>
</evidence>
<organism evidence="2 4">
    <name type="scientific">Didymodactylos carnosus</name>
    <dbReference type="NCBI Taxonomy" id="1234261"/>
    <lineage>
        <taxon>Eukaryota</taxon>
        <taxon>Metazoa</taxon>
        <taxon>Spiralia</taxon>
        <taxon>Gnathifera</taxon>
        <taxon>Rotifera</taxon>
        <taxon>Eurotatoria</taxon>
        <taxon>Bdelloidea</taxon>
        <taxon>Philodinida</taxon>
        <taxon>Philodinidae</taxon>
        <taxon>Didymodactylos</taxon>
    </lineage>
</organism>
<dbReference type="EMBL" id="CAJNOK010032153">
    <property type="protein sequence ID" value="CAF1480902.1"/>
    <property type="molecule type" value="Genomic_DNA"/>
</dbReference>
<dbReference type="Proteomes" id="UP000677228">
    <property type="component" value="Unassembled WGS sequence"/>
</dbReference>
<evidence type="ECO:0000313" key="4">
    <source>
        <dbReference type="Proteomes" id="UP000677228"/>
    </source>
</evidence>
<sequence>MIDGNTNRNHYYVTHGLHSDLFAIGTLPQDSLEVQGTRVKPIVDPSFWSYYPGDTGIFCKLAKGLTREDSYVQQTQTESGDVFSKRWHPILTPQNPSRHGKR</sequence>
<dbReference type="EMBL" id="CAJOBA010054086">
    <property type="protein sequence ID" value="CAF4271485.1"/>
    <property type="molecule type" value="Genomic_DNA"/>
</dbReference>
<evidence type="ECO:0000313" key="3">
    <source>
        <dbReference type="EMBL" id="CAF4271485.1"/>
    </source>
</evidence>
<evidence type="ECO:0000256" key="1">
    <source>
        <dbReference type="SAM" id="MobiDB-lite"/>
    </source>
</evidence>
<accession>A0A8S2FK05</accession>
<comment type="caution">
    <text evidence="2">The sequence shown here is derived from an EMBL/GenBank/DDBJ whole genome shotgun (WGS) entry which is preliminary data.</text>
</comment>